<proteinExistence type="predicted"/>
<keyword evidence="1" id="KW-1133">Transmembrane helix</keyword>
<evidence type="ECO:0000259" key="2">
    <source>
        <dbReference type="Pfam" id="PF01569"/>
    </source>
</evidence>
<dbReference type="InterPro" id="IPR036938">
    <property type="entry name" value="PAP2/HPO_sf"/>
</dbReference>
<sequence>MTDMTAPPSTPSAADRLARHTARCLSPPVLPVAAGCAVSWHAGRPGYAGLVWGATAAVCGAVAVAVMALGVRRGWWSDLALSRRAERPLPLACASAAAAVVWLVCLRAGAPRDVLVPGALAPAGGAVFVLCTRFGKVSLHTCAAAGSVALLALRVDPVCALLAPLPVAVGWARIRLGAHTPAQVWAGGLLGAGLTVAVLLIAG</sequence>
<keyword evidence="1" id="KW-0812">Transmembrane</keyword>
<dbReference type="SUPFAM" id="SSF48317">
    <property type="entry name" value="Acid phosphatase/Vanadium-dependent haloperoxidase"/>
    <property type="match status" value="1"/>
</dbReference>
<dbReference type="EMBL" id="BAAASL010000003">
    <property type="protein sequence ID" value="GAA2710433.1"/>
    <property type="molecule type" value="Genomic_DNA"/>
</dbReference>
<dbReference type="Proteomes" id="UP001500886">
    <property type="component" value="Unassembled WGS sequence"/>
</dbReference>
<feature type="transmembrane region" description="Helical" evidence="1">
    <location>
        <begin position="183"/>
        <end position="202"/>
    </location>
</feature>
<dbReference type="InterPro" id="IPR000326">
    <property type="entry name" value="PAP2/HPO"/>
</dbReference>
<evidence type="ECO:0000313" key="3">
    <source>
        <dbReference type="EMBL" id="GAA2710433.1"/>
    </source>
</evidence>
<comment type="caution">
    <text evidence="3">The sequence shown here is derived from an EMBL/GenBank/DDBJ whole genome shotgun (WGS) entry which is preliminary data.</text>
</comment>
<accession>A0ABP6G0J9</accession>
<feature type="transmembrane region" description="Helical" evidence="1">
    <location>
        <begin position="47"/>
        <end position="69"/>
    </location>
</feature>
<feature type="transmembrane region" description="Helical" evidence="1">
    <location>
        <begin position="89"/>
        <end position="109"/>
    </location>
</feature>
<organism evidence="3 4">
    <name type="scientific">Streptomyces luteosporeus</name>
    <dbReference type="NCBI Taxonomy" id="173856"/>
    <lineage>
        <taxon>Bacteria</taxon>
        <taxon>Bacillati</taxon>
        <taxon>Actinomycetota</taxon>
        <taxon>Actinomycetes</taxon>
        <taxon>Kitasatosporales</taxon>
        <taxon>Streptomycetaceae</taxon>
        <taxon>Streptomyces</taxon>
    </lineage>
</organism>
<feature type="transmembrane region" description="Helical" evidence="1">
    <location>
        <begin position="142"/>
        <end position="163"/>
    </location>
</feature>
<evidence type="ECO:0000313" key="4">
    <source>
        <dbReference type="Proteomes" id="UP001500886"/>
    </source>
</evidence>
<reference evidence="4" key="1">
    <citation type="journal article" date="2019" name="Int. J. Syst. Evol. Microbiol.">
        <title>The Global Catalogue of Microorganisms (GCM) 10K type strain sequencing project: providing services to taxonomists for standard genome sequencing and annotation.</title>
        <authorList>
            <consortium name="The Broad Institute Genomics Platform"/>
            <consortium name="The Broad Institute Genome Sequencing Center for Infectious Disease"/>
            <person name="Wu L."/>
            <person name="Ma J."/>
        </authorList>
    </citation>
    <scope>NUCLEOTIDE SEQUENCE [LARGE SCALE GENOMIC DNA]</scope>
    <source>
        <strain evidence="4">JCM 4542</strain>
    </source>
</reference>
<evidence type="ECO:0000256" key="1">
    <source>
        <dbReference type="SAM" id="Phobius"/>
    </source>
</evidence>
<dbReference type="Pfam" id="PF01569">
    <property type="entry name" value="PAP2"/>
    <property type="match status" value="1"/>
</dbReference>
<gene>
    <name evidence="3" type="ORF">GCM10010315_10330</name>
</gene>
<keyword evidence="4" id="KW-1185">Reference proteome</keyword>
<feature type="domain" description="Phosphatidic acid phosphatase type 2/haloperoxidase" evidence="2">
    <location>
        <begin position="134"/>
        <end position="200"/>
    </location>
</feature>
<name>A0ABP6G0J9_9ACTN</name>
<keyword evidence="1" id="KW-0472">Membrane</keyword>
<protein>
    <recommendedName>
        <fullName evidence="2">Phosphatidic acid phosphatase type 2/haloperoxidase domain-containing protein</fullName>
    </recommendedName>
</protein>
<feature type="transmembrane region" description="Helical" evidence="1">
    <location>
        <begin position="115"/>
        <end position="135"/>
    </location>
</feature>
<dbReference type="CDD" id="cd01610">
    <property type="entry name" value="PAP2_like"/>
    <property type="match status" value="1"/>
</dbReference>